<proteinExistence type="predicted"/>
<evidence type="ECO:0000256" key="2">
    <source>
        <dbReference type="SAM" id="SignalP"/>
    </source>
</evidence>
<dbReference type="RefSeq" id="WP_272011437.1">
    <property type="nucleotide sequence ID" value="NZ_JAQNDN010000028.1"/>
</dbReference>
<protein>
    <submittedName>
        <fullName evidence="3">MYXO-CTERM sorting domain-containing protein</fullName>
    </submittedName>
</protein>
<dbReference type="InterPro" id="IPR024038">
    <property type="entry name" value="MYXO-CTERM"/>
</dbReference>
<gene>
    <name evidence="3" type="ORF">POL58_49355</name>
</gene>
<feature type="signal peptide" evidence="2">
    <location>
        <begin position="1"/>
        <end position="24"/>
    </location>
</feature>
<keyword evidence="2" id="KW-0732">Signal</keyword>
<dbReference type="NCBIfam" id="TIGR03901">
    <property type="entry name" value="MYXO-CTERM"/>
    <property type="match status" value="1"/>
</dbReference>
<accession>A0ABT5BQJ3</accession>
<dbReference type="EMBL" id="JAQNDN010000028">
    <property type="protein sequence ID" value="MDC0675835.1"/>
    <property type="molecule type" value="Genomic_DNA"/>
</dbReference>
<organism evidence="3 4">
    <name type="scientific">Nannocystis radixulma</name>
    <dbReference type="NCBI Taxonomy" id="2995305"/>
    <lineage>
        <taxon>Bacteria</taxon>
        <taxon>Pseudomonadati</taxon>
        <taxon>Myxococcota</taxon>
        <taxon>Polyangia</taxon>
        <taxon>Nannocystales</taxon>
        <taxon>Nannocystaceae</taxon>
        <taxon>Nannocystis</taxon>
    </lineage>
</organism>
<feature type="compositionally biased region" description="Low complexity" evidence="1">
    <location>
        <begin position="155"/>
        <end position="185"/>
    </location>
</feature>
<keyword evidence="4" id="KW-1185">Reference proteome</keyword>
<dbReference type="Proteomes" id="UP001217838">
    <property type="component" value="Unassembled WGS sequence"/>
</dbReference>
<name>A0ABT5BQJ3_9BACT</name>
<reference evidence="3 4" key="1">
    <citation type="submission" date="2022-11" db="EMBL/GenBank/DDBJ databases">
        <title>Minimal conservation of predation-associated metabolite biosynthetic gene clusters underscores biosynthetic potential of Myxococcota including descriptions for ten novel species: Archangium lansinium sp. nov., Myxococcus landrumus sp. nov., Nannocystis bai.</title>
        <authorList>
            <person name="Ahearne A."/>
            <person name="Stevens C."/>
            <person name="Dowd S."/>
        </authorList>
    </citation>
    <scope>NUCLEOTIDE SEQUENCE [LARGE SCALE GENOMIC DNA]</scope>
    <source>
        <strain evidence="3 4">NCELM</strain>
    </source>
</reference>
<comment type="caution">
    <text evidence="3">The sequence shown here is derived from an EMBL/GenBank/DDBJ whole genome shotgun (WGS) entry which is preliminary data.</text>
</comment>
<evidence type="ECO:0000256" key="1">
    <source>
        <dbReference type="SAM" id="MobiDB-lite"/>
    </source>
</evidence>
<feature type="region of interest" description="Disordered" evidence="1">
    <location>
        <begin position="155"/>
        <end position="235"/>
    </location>
</feature>
<feature type="chain" id="PRO_5046271649" evidence="2">
    <location>
        <begin position="25"/>
        <end position="253"/>
    </location>
</feature>
<evidence type="ECO:0000313" key="4">
    <source>
        <dbReference type="Proteomes" id="UP001217838"/>
    </source>
</evidence>
<evidence type="ECO:0000313" key="3">
    <source>
        <dbReference type="EMBL" id="MDC0675835.1"/>
    </source>
</evidence>
<sequence length="253" mass="25514">MSWLGLRISALTISLLGVVPLAAASIPVTTGESESDTFPSTDTDTGEAPMLITIVEPATNDVFAGTPDAAVQVTIEFADVFDGGEIHLDSQTRLDGDGPWTTVKEDMCPAGPPPCALQLTLSPDTYMLRAWAEGPGGATESDVIIIEVVDAAATDTDAGATESSGSETAGETAGETESGGSAGETDTAPTSSATGEQPGDDSSGGTTVEAPETEGDPLEGGDKGCGCSTGASGPDLLGLALAALLVPWRRRRR</sequence>